<reference evidence="7" key="1">
    <citation type="journal article" date="2019" name="Int. J. Syst. Evol. Microbiol.">
        <title>The Global Catalogue of Microorganisms (GCM) 10K type strain sequencing project: providing services to taxonomists for standard genome sequencing and annotation.</title>
        <authorList>
            <consortium name="The Broad Institute Genomics Platform"/>
            <consortium name="The Broad Institute Genome Sequencing Center for Infectious Disease"/>
            <person name="Wu L."/>
            <person name="Ma J."/>
        </authorList>
    </citation>
    <scope>NUCLEOTIDE SEQUENCE [LARGE SCALE GENOMIC DNA]</scope>
    <source>
        <strain evidence="7">CGMCC 4.1721</strain>
    </source>
</reference>
<keyword evidence="3" id="KW-0560">Oxidoreductase</keyword>
<evidence type="ECO:0000313" key="7">
    <source>
        <dbReference type="Proteomes" id="UP001596208"/>
    </source>
</evidence>
<dbReference type="RefSeq" id="WP_031101334.1">
    <property type="nucleotide sequence ID" value="NZ_JBHSKI010000025.1"/>
</dbReference>
<comment type="caution">
    <text evidence="6">The sequence shown here is derived from an EMBL/GenBank/DDBJ whole genome shotgun (WGS) entry which is preliminary data.</text>
</comment>
<dbReference type="Gene3D" id="3.60.130.10">
    <property type="entry name" value="Clavaminate synthase-like"/>
    <property type="match status" value="1"/>
</dbReference>
<dbReference type="InterPro" id="IPR014503">
    <property type="entry name" value="Clavaminate_syn-like"/>
</dbReference>
<sequence>MPAEVKPKIGDDAQISLDGQEKGELTLLAEQLRDIGPRLNDDPRWTSAARELSCRLPMRLRQTLRRFTWNSGREAMLLVRNLPVEPENVPDTPTVRGSVQRETTTPASALMLIAMAMGEVIAFEKEKTGALVQDVVPVPGMEQFQGNAGSIKLNMHTENAFHEHKPDLVGLMCLRNDHENVAGLRVASVRNAVPLLSARTREILHQPRFVTMAPASFEMADGMEEPHGILAGSFEDPDLKVDFSSTIPSDDEAGQAMAELEAVIERVAHTLILGPGDLAFVDNRLALHGRNSFQPRYDGRDRWLQRVFVHLDFRKSRVMRMADGQVLGAGEAVR</sequence>
<evidence type="ECO:0000313" key="6">
    <source>
        <dbReference type="EMBL" id="MFC5174965.1"/>
    </source>
</evidence>
<evidence type="ECO:0000256" key="2">
    <source>
        <dbReference type="ARBA" id="ARBA00022723"/>
    </source>
</evidence>
<evidence type="ECO:0000256" key="4">
    <source>
        <dbReference type="ARBA" id="ARBA00023004"/>
    </source>
</evidence>
<feature type="domain" description="TauD/TfdA-like" evidence="5">
    <location>
        <begin position="150"/>
        <end position="307"/>
    </location>
</feature>
<dbReference type="GO" id="GO:0051213">
    <property type="term" value="F:dioxygenase activity"/>
    <property type="evidence" value="ECO:0007669"/>
    <property type="project" value="UniProtKB-KW"/>
</dbReference>
<keyword evidence="2" id="KW-0479">Metal-binding</keyword>
<dbReference type="PIRSF" id="PIRSF019543">
    <property type="entry name" value="Clavaminate_syn"/>
    <property type="match status" value="1"/>
</dbReference>
<keyword evidence="6" id="KW-0223">Dioxygenase</keyword>
<comment type="similarity">
    <text evidence="1">Belongs to the clavaminate synthase family.</text>
</comment>
<protein>
    <submittedName>
        <fullName evidence="6">TauD/TfdA family dioxygenase</fullName>
    </submittedName>
</protein>
<dbReference type="InterPro" id="IPR003819">
    <property type="entry name" value="TauD/TfdA-like"/>
</dbReference>
<evidence type="ECO:0000256" key="3">
    <source>
        <dbReference type="ARBA" id="ARBA00023002"/>
    </source>
</evidence>
<organism evidence="6 7">
    <name type="scientific">Streptomyces mutomycini</name>
    <dbReference type="NCBI Taxonomy" id="284036"/>
    <lineage>
        <taxon>Bacteria</taxon>
        <taxon>Bacillati</taxon>
        <taxon>Actinomycetota</taxon>
        <taxon>Actinomycetes</taxon>
        <taxon>Kitasatosporales</taxon>
        <taxon>Streptomycetaceae</taxon>
        <taxon>Streptomyces</taxon>
    </lineage>
</organism>
<name>A0ABW0BCK9_9ACTN</name>
<gene>
    <name evidence="6" type="ORF">ACFPRK_31010</name>
</gene>
<dbReference type="Proteomes" id="UP001596208">
    <property type="component" value="Unassembled WGS sequence"/>
</dbReference>
<dbReference type="InterPro" id="IPR042098">
    <property type="entry name" value="TauD-like_sf"/>
</dbReference>
<keyword evidence="4" id="KW-0408">Iron</keyword>
<accession>A0ABW0BCK9</accession>
<dbReference type="EMBL" id="JBHSKI010000025">
    <property type="protein sequence ID" value="MFC5174965.1"/>
    <property type="molecule type" value="Genomic_DNA"/>
</dbReference>
<keyword evidence="7" id="KW-1185">Reference proteome</keyword>
<dbReference type="Pfam" id="PF02668">
    <property type="entry name" value="TauD"/>
    <property type="match status" value="1"/>
</dbReference>
<proteinExistence type="inferred from homology"/>
<evidence type="ECO:0000259" key="5">
    <source>
        <dbReference type="Pfam" id="PF02668"/>
    </source>
</evidence>
<dbReference type="SUPFAM" id="SSF51197">
    <property type="entry name" value="Clavaminate synthase-like"/>
    <property type="match status" value="1"/>
</dbReference>
<evidence type="ECO:0000256" key="1">
    <source>
        <dbReference type="ARBA" id="ARBA00008425"/>
    </source>
</evidence>